<name>A0AAU7V7D8_9ACTO</name>
<dbReference type="PANTHER" id="PTHR43077">
    <property type="entry name" value="TRANSPORT PERMEASE YVFS-RELATED"/>
    <property type="match status" value="1"/>
</dbReference>
<dbReference type="PANTHER" id="PTHR43077:SF11">
    <property type="entry name" value="TRANSPORT PERMEASE YVFS-RELATED"/>
    <property type="match status" value="1"/>
</dbReference>
<keyword evidence="3 5" id="KW-1133">Transmembrane helix</keyword>
<keyword evidence="2 5" id="KW-0812">Transmembrane</keyword>
<feature type="transmembrane region" description="Helical" evidence="5">
    <location>
        <begin position="236"/>
        <end position="255"/>
    </location>
</feature>
<evidence type="ECO:0000256" key="2">
    <source>
        <dbReference type="ARBA" id="ARBA00022692"/>
    </source>
</evidence>
<dbReference type="Pfam" id="PF12698">
    <property type="entry name" value="ABC2_membrane_3"/>
    <property type="match status" value="1"/>
</dbReference>
<keyword evidence="4 5" id="KW-0472">Membrane</keyword>
<feature type="domain" description="ABC-2 type transporter transmembrane" evidence="6">
    <location>
        <begin position="68"/>
        <end position="251"/>
    </location>
</feature>
<accession>A0AAU7V7D8</accession>
<protein>
    <submittedName>
        <fullName evidence="7">ABC transporter permease</fullName>
    </submittedName>
</protein>
<dbReference type="InterPro" id="IPR013525">
    <property type="entry name" value="ABC2_TM"/>
</dbReference>
<feature type="transmembrane region" description="Helical" evidence="5">
    <location>
        <begin position="178"/>
        <end position="199"/>
    </location>
</feature>
<dbReference type="GO" id="GO:0016020">
    <property type="term" value="C:membrane"/>
    <property type="evidence" value="ECO:0007669"/>
    <property type="project" value="UniProtKB-SubCell"/>
</dbReference>
<dbReference type="EMBL" id="CP138335">
    <property type="protein sequence ID" value="XBW07913.1"/>
    <property type="molecule type" value="Genomic_DNA"/>
</dbReference>
<dbReference type="GO" id="GO:0140359">
    <property type="term" value="F:ABC-type transporter activity"/>
    <property type="evidence" value="ECO:0007669"/>
    <property type="project" value="InterPro"/>
</dbReference>
<feature type="transmembrane region" description="Helical" evidence="5">
    <location>
        <begin position="30"/>
        <end position="51"/>
    </location>
</feature>
<proteinExistence type="predicted"/>
<evidence type="ECO:0000256" key="4">
    <source>
        <dbReference type="ARBA" id="ARBA00023136"/>
    </source>
</evidence>
<evidence type="ECO:0000256" key="1">
    <source>
        <dbReference type="ARBA" id="ARBA00004141"/>
    </source>
</evidence>
<gene>
    <name evidence="7" type="ORF">SAC06_09775</name>
</gene>
<dbReference type="InterPro" id="IPR051328">
    <property type="entry name" value="T7SS_ABC-Transporter"/>
</dbReference>
<evidence type="ECO:0000259" key="6">
    <source>
        <dbReference type="Pfam" id="PF12698"/>
    </source>
</evidence>
<organism evidence="7">
    <name type="scientific">Scrofimicrobium appendicitidis</name>
    <dbReference type="NCBI Taxonomy" id="3079930"/>
    <lineage>
        <taxon>Bacteria</taxon>
        <taxon>Bacillati</taxon>
        <taxon>Actinomycetota</taxon>
        <taxon>Actinomycetes</taxon>
        <taxon>Actinomycetales</taxon>
        <taxon>Actinomycetaceae</taxon>
        <taxon>Scrofimicrobium</taxon>
    </lineage>
</organism>
<reference evidence="7" key="1">
    <citation type="submission" date="2023-11" db="EMBL/GenBank/DDBJ databases">
        <title>Scrofimicrobium hongkongense sp. nov., isolated from a patient with peritonitis.</title>
        <authorList>
            <person name="Lao H.Y."/>
            <person name="Wong A.Y.P."/>
            <person name="Ng T.L."/>
            <person name="Wong R.Y.L."/>
            <person name="Yau M.C.Y."/>
            <person name="Lam J.Y.W."/>
            <person name="Siu G.K.H."/>
        </authorList>
    </citation>
    <scope>NUCLEOTIDE SEQUENCE</scope>
    <source>
        <strain evidence="7">R131</strain>
    </source>
</reference>
<sequence>MNLAEIKAAKPLAPPARGLGHLIGAMFRQVALNPFNLGFALAMPVLMYLMFGANQEYSSYSVGSGNVAAQVLVSMTLFGVLLSSASFGASVSLERAQGVGRLYALTPLSATWQIVGRLVASVGVSSLVILVTYLVGHFTGAQMSGSAWVVTAILVMICSALASAIGFGCGFALRSDGAYAATSAVIVLSAFGAGMTIPLDQMGEFFQRLAPWTPLWGVNEIVIRPLFGWDGFTPNMVLSFLGWTGAFMALAIWGLRRDTGR</sequence>
<comment type="subcellular location">
    <subcellularLocation>
        <location evidence="1">Membrane</location>
        <topology evidence="1">Multi-pass membrane protein</topology>
    </subcellularLocation>
</comment>
<dbReference type="RefSeq" id="WP_350258113.1">
    <property type="nucleotide sequence ID" value="NZ_CP138335.1"/>
</dbReference>
<feature type="transmembrane region" description="Helical" evidence="5">
    <location>
        <begin position="71"/>
        <end position="93"/>
    </location>
</feature>
<feature type="transmembrane region" description="Helical" evidence="5">
    <location>
        <begin position="114"/>
        <end position="135"/>
    </location>
</feature>
<dbReference type="KEGG" id="sapp:SAC06_09775"/>
<evidence type="ECO:0000313" key="7">
    <source>
        <dbReference type="EMBL" id="XBW07913.1"/>
    </source>
</evidence>
<feature type="transmembrane region" description="Helical" evidence="5">
    <location>
        <begin position="147"/>
        <end position="171"/>
    </location>
</feature>
<evidence type="ECO:0000256" key="3">
    <source>
        <dbReference type="ARBA" id="ARBA00022989"/>
    </source>
</evidence>
<dbReference type="AlphaFoldDB" id="A0AAU7V7D8"/>
<evidence type="ECO:0000256" key="5">
    <source>
        <dbReference type="SAM" id="Phobius"/>
    </source>
</evidence>